<evidence type="ECO:0000313" key="2">
    <source>
        <dbReference type="EMBL" id="CAH3169548.1"/>
    </source>
</evidence>
<gene>
    <name evidence="2" type="ORF">PEVE_00006914</name>
</gene>
<accession>A0ABN8QRW0</accession>
<sequence length="125" mass="13615">MQRIKKITGIASLEVKPVRSEVQRGIRPYRATEHATTGVILNSRLMLGRELRGKFPELLKKGCRESPKCDDSESDGVFELDEPMGEPHQGPEQSRAGSGGDAVSADRSSESRQGHEQPGANSDTV</sequence>
<reference evidence="2 3" key="1">
    <citation type="submission" date="2022-05" db="EMBL/GenBank/DDBJ databases">
        <authorList>
            <consortium name="Genoscope - CEA"/>
            <person name="William W."/>
        </authorList>
    </citation>
    <scope>NUCLEOTIDE SEQUENCE [LARGE SCALE GENOMIC DNA]</scope>
</reference>
<evidence type="ECO:0000313" key="3">
    <source>
        <dbReference type="Proteomes" id="UP001159427"/>
    </source>
</evidence>
<dbReference type="Proteomes" id="UP001159427">
    <property type="component" value="Unassembled WGS sequence"/>
</dbReference>
<organism evidence="2 3">
    <name type="scientific">Porites evermanni</name>
    <dbReference type="NCBI Taxonomy" id="104178"/>
    <lineage>
        <taxon>Eukaryota</taxon>
        <taxon>Metazoa</taxon>
        <taxon>Cnidaria</taxon>
        <taxon>Anthozoa</taxon>
        <taxon>Hexacorallia</taxon>
        <taxon>Scleractinia</taxon>
        <taxon>Fungiina</taxon>
        <taxon>Poritidae</taxon>
        <taxon>Porites</taxon>
    </lineage>
</organism>
<evidence type="ECO:0000256" key="1">
    <source>
        <dbReference type="SAM" id="MobiDB-lite"/>
    </source>
</evidence>
<feature type="compositionally biased region" description="Basic and acidic residues" evidence="1">
    <location>
        <begin position="62"/>
        <end position="71"/>
    </location>
</feature>
<keyword evidence="3" id="KW-1185">Reference proteome</keyword>
<name>A0ABN8QRW0_9CNID</name>
<feature type="compositionally biased region" description="Acidic residues" evidence="1">
    <location>
        <begin position="72"/>
        <end position="84"/>
    </location>
</feature>
<dbReference type="EMBL" id="CALNXI010001456">
    <property type="protein sequence ID" value="CAH3169548.1"/>
    <property type="molecule type" value="Genomic_DNA"/>
</dbReference>
<feature type="region of interest" description="Disordered" evidence="1">
    <location>
        <begin position="62"/>
        <end position="125"/>
    </location>
</feature>
<proteinExistence type="predicted"/>
<protein>
    <submittedName>
        <fullName evidence="2">Uncharacterized protein</fullName>
    </submittedName>
</protein>
<comment type="caution">
    <text evidence="2">The sequence shown here is derived from an EMBL/GenBank/DDBJ whole genome shotgun (WGS) entry which is preliminary data.</text>
</comment>